<dbReference type="SUPFAM" id="SSF55166">
    <property type="entry name" value="Hedgehog/DD-peptidase"/>
    <property type="match status" value="1"/>
</dbReference>
<accession>A0A379WDB1</accession>
<dbReference type="CDD" id="cd14845">
    <property type="entry name" value="L-Ala-D-Glu_peptidase_like"/>
    <property type="match status" value="1"/>
</dbReference>
<dbReference type="Gene3D" id="3.30.1380.10">
    <property type="match status" value="1"/>
</dbReference>
<dbReference type="Proteomes" id="UP000255509">
    <property type="component" value="Unassembled WGS sequence"/>
</dbReference>
<organism evidence="1 2">
    <name type="scientific">Salmonella enterica I</name>
    <dbReference type="NCBI Taxonomy" id="59201"/>
    <lineage>
        <taxon>Bacteria</taxon>
        <taxon>Pseudomonadati</taxon>
        <taxon>Pseudomonadota</taxon>
        <taxon>Gammaproteobacteria</taxon>
        <taxon>Enterobacterales</taxon>
        <taxon>Enterobacteriaceae</taxon>
        <taxon>Salmonella</taxon>
    </lineage>
</organism>
<reference evidence="1 2" key="1">
    <citation type="submission" date="2018-06" db="EMBL/GenBank/DDBJ databases">
        <authorList>
            <consortium name="Pathogen Informatics"/>
            <person name="Doyle S."/>
        </authorList>
    </citation>
    <scope>NUCLEOTIDE SEQUENCE [LARGE SCALE GENOMIC DNA]</scope>
    <source>
        <strain evidence="1 2">NCTC8258</strain>
    </source>
</reference>
<dbReference type="InterPro" id="IPR009045">
    <property type="entry name" value="Zn_M74/Hedgehog-like"/>
</dbReference>
<gene>
    <name evidence="1" type="ORF">NCTC8258_04901</name>
</gene>
<name>A0A379WDB1_SALET</name>
<sequence>MQTNKFKFSQRSEKNLNGVNPDLVKVIRRALEITPVDFIVIEGVRTQARQKDMVATGKSQTMNSRHLSGNAVDIIPVNTTWKIEEFKPLLKAVKQAADEQGMKLRFGINWKHDPSLPIETKFIDAPTLRYPHENQPEVADCASCNAVANGNGIHLSRQISG</sequence>
<dbReference type="AlphaFoldDB" id="A0A379WDB1"/>
<dbReference type="EMBL" id="UGXS01000004">
    <property type="protein sequence ID" value="SUH17118.1"/>
    <property type="molecule type" value="Genomic_DNA"/>
</dbReference>
<evidence type="ECO:0000313" key="2">
    <source>
        <dbReference type="Proteomes" id="UP000255509"/>
    </source>
</evidence>
<proteinExistence type="predicted"/>
<protein>
    <submittedName>
        <fullName evidence="1">Uncharacterized protein</fullName>
    </submittedName>
</protein>
<evidence type="ECO:0000313" key="1">
    <source>
        <dbReference type="EMBL" id="SUH17118.1"/>
    </source>
</evidence>